<dbReference type="InParanoid" id="A0A163MHF5"/>
<dbReference type="AlphaFoldDB" id="A0A163MHF5"/>
<keyword evidence="3" id="KW-1185">Reference proteome</keyword>
<name>A0A163MHF5_ABSGL</name>
<dbReference type="OrthoDB" id="2271013at2759"/>
<feature type="transmembrane region" description="Helical" evidence="1">
    <location>
        <begin position="47"/>
        <end position="67"/>
    </location>
</feature>
<evidence type="ECO:0000313" key="2">
    <source>
        <dbReference type="EMBL" id="SAM04989.1"/>
    </source>
</evidence>
<keyword evidence="1" id="KW-0472">Membrane</keyword>
<dbReference type="OMA" id="LMYANTT"/>
<proteinExistence type="predicted"/>
<feature type="transmembrane region" description="Helical" evidence="1">
    <location>
        <begin position="143"/>
        <end position="160"/>
    </location>
</feature>
<gene>
    <name evidence="2" type="primary">ABSGL_10855.1 scaffold 12033</name>
</gene>
<evidence type="ECO:0000313" key="3">
    <source>
        <dbReference type="Proteomes" id="UP000078561"/>
    </source>
</evidence>
<organism evidence="2">
    <name type="scientific">Absidia glauca</name>
    <name type="common">Pin mould</name>
    <dbReference type="NCBI Taxonomy" id="4829"/>
    <lineage>
        <taxon>Eukaryota</taxon>
        <taxon>Fungi</taxon>
        <taxon>Fungi incertae sedis</taxon>
        <taxon>Mucoromycota</taxon>
        <taxon>Mucoromycotina</taxon>
        <taxon>Mucoromycetes</taxon>
        <taxon>Mucorales</taxon>
        <taxon>Cunninghamellaceae</taxon>
        <taxon>Absidia</taxon>
    </lineage>
</organism>
<feature type="transmembrane region" description="Helical" evidence="1">
    <location>
        <begin position="166"/>
        <end position="186"/>
    </location>
</feature>
<reference evidence="2" key="1">
    <citation type="submission" date="2016-04" db="EMBL/GenBank/DDBJ databases">
        <authorList>
            <person name="Evans L.H."/>
            <person name="Alamgir A."/>
            <person name="Owens N."/>
            <person name="Weber N.D."/>
            <person name="Virtaneva K."/>
            <person name="Barbian K."/>
            <person name="Babar A."/>
            <person name="Rosenke K."/>
        </authorList>
    </citation>
    <scope>NUCLEOTIDE SEQUENCE [LARGE SCALE GENOMIC DNA]</scope>
    <source>
        <strain evidence="2">CBS 101.48</strain>
    </source>
</reference>
<keyword evidence="1" id="KW-1133">Transmembrane helix</keyword>
<protein>
    <submittedName>
        <fullName evidence="2">Uncharacterized protein</fullName>
    </submittedName>
</protein>
<evidence type="ECO:0000256" key="1">
    <source>
        <dbReference type="SAM" id="Phobius"/>
    </source>
</evidence>
<dbReference type="Proteomes" id="UP000078561">
    <property type="component" value="Unassembled WGS sequence"/>
</dbReference>
<keyword evidence="1" id="KW-0812">Transmembrane</keyword>
<accession>A0A163MHF5</accession>
<dbReference type="EMBL" id="LT554417">
    <property type="protein sequence ID" value="SAM04989.1"/>
    <property type="molecule type" value="Genomic_DNA"/>
</dbReference>
<sequence length="245" mass="27594">MYGLCLLSNYALFLTVVPLLAHCDLFRHNLLPRLSHLLNFSKVPVDQYLLAVGVITFFVYFAMNLALDVVQTIRSLCATCQQKKVSTRAMTTNTPTSITIKKTTTTQSVVANDASTNNPLVTSQLSSPCNVSVGLTRAHQQAVHYYPAFVSSTFLIWANTNKFDSYSVAFVMVQVLFLFVLPFSYMCPHPIINHINRIAYQCALLWTLAYAIYPRDVGFLIDWACNNLYTFFSPAPTDIYYTPIL</sequence>